<reference evidence="1 2" key="1">
    <citation type="journal article" date="2021" name="J. Hered.">
        <title>A chromosome-level genome assembly of the parasitoid wasp, Cotesia glomerata (Hymenoptera: Braconidae).</title>
        <authorList>
            <person name="Pinto B.J."/>
            <person name="Weis J.J."/>
            <person name="Gamble T."/>
            <person name="Ode P.J."/>
            <person name="Paul R."/>
            <person name="Zaspel J.M."/>
        </authorList>
    </citation>
    <scope>NUCLEOTIDE SEQUENCE [LARGE SCALE GENOMIC DNA]</scope>
    <source>
        <strain evidence="1">CgM1</strain>
    </source>
</reference>
<organism evidence="1 2">
    <name type="scientific">Cotesia glomerata</name>
    <name type="common">Lepidopteran parasitic wasp</name>
    <name type="synonym">Apanteles glomeratus</name>
    <dbReference type="NCBI Taxonomy" id="32391"/>
    <lineage>
        <taxon>Eukaryota</taxon>
        <taxon>Metazoa</taxon>
        <taxon>Ecdysozoa</taxon>
        <taxon>Arthropoda</taxon>
        <taxon>Hexapoda</taxon>
        <taxon>Insecta</taxon>
        <taxon>Pterygota</taxon>
        <taxon>Neoptera</taxon>
        <taxon>Endopterygota</taxon>
        <taxon>Hymenoptera</taxon>
        <taxon>Apocrita</taxon>
        <taxon>Ichneumonoidea</taxon>
        <taxon>Braconidae</taxon>
        <taxon>Microgastrinae</taxon>
        <taxon>Cotesia</taxon>
    </lineage>
</organism>
<evidence type="ECO:0000313" key="1">
    <source>
        <dbReference type="EMBL" id="KAH0542205.1"/>
    </source>
</evidence>
<protein>
    <submittedName>
        <fullName evidence="1">Uncharacterized protein</fullName>
    </submittedName>
</protein>
<comment type="caution">
    <text evidence="1">The sequence shown here is derived from an EMBL/GenBank/DDBJ whole genome shotgun (WGS) entry which is preliminary data.</text>
</comment>
<name>A0AAV7I5Z3_COTGL</name>
<dbReference type="Proteomes" id="UP000826195">
    <property type="component" value="Unassembled WGS sequence"/>
</dbReference>
<dbReference type="AlphaFoldDB" id="A0AAV7I5Z3"/>
<sequence length="90" mass="10639">MNRVSRKLKKIPKLKDNRDLFMDCMALMILTRSIDEMDSIFEDFMSVILTKNKETAKIYIKRLTEKKTEKEEINDILTFCENADDSGEKE</sequence>
<keyword evidence="2" id="KW-1185">Reference proteome</keyword>
<evidence type="ECO:0000313" key="2">
    <source>
        <dbReference type="Proteomes" id="UP000826195"/>
    </source>
</evidence>
<proteinExistence type="predicted"/>
<dbReference type="EMBL" id="JAHXZJ010002505">
    <property type="protein sequence ID" value="KAH0542205.1"/>
    <property type="molecule type" value="Genomic_DNA"/>
</dbReference>
<accession>A0AAV7I5Z3</accession>
<feature type="non-terminal residue" evidence="1">
    <location>
        <position position="90"/>
    </location>
</feature>
<gene>
    <name evidence="1" type="ORF">KQX54_000038</name>
</gene>